<dbReference type="Proteomes" id="UP001622370">
    <property type="component" value="Unassembled WGS sequence"/>
</dbReference>
<proteinExistence type="predicted"/>
<dbReference type="RefSeq" id="WP_203965687.1">
    <property type="nucleotide sequence ID" value="NZ_BOPJ01000002.1"/>
</dbReference>
<protein>
    <submittedName>
        <fullName evidence="1">Type I restriction endonuclease subunit R</fullName>
    </submittedName>
</protein>
<gene>
    <name evidence="1" type="ORF">ACI76L_02925</name>
</gene>
<comment type="caution">
    <text evidence="1">The sequence shown here is derived from an EMBL/GenBank/DDBJ whole genome shotgun (WGS) entry which is preliminary data.</text>
</comment>
<dbReference type="EMBL" id="JBJGWJ010000001">
    <property type="protein sequence ID" value="MFK8292728.1"/>
    <property type="molecule type" value="Genomic_DNA"/>
</dbReference>
<evidence type="ECO:0000313" key="1">
    <source>
        <dbReference type="EMBL" id="MFK8292728.1"/>
    </source>
</evidence>
<dbReference type="GO" id="GO:0004519">
    <property type="term" value="F:endonuclease activity"/>
    <property type="evidence" value="ECO:0007669"/>
    <property type="project" value="UniProtKB-KW"/>
</dbReference>
<evidence type="ECO:0000313" key="2">
    <source>
        <dbReference type="Proteomes" id="UP001622370"/>
    </source>
</evidence>
<name>A0ABW8Q8Q9_9FLAO</name>
<sequence>MKFSHYTWDLYKQSESGRNAIAFFEYDSVFWNDVEVIKKYHSYLAQTINDREYTNLMQEFGEIASENREFNFKDFSEVRACFEDYLEQGVFYEYDDEKTYLIEPKDYQLFLEYNLIMSFYFYAIAYDFTFPNLFIYRFFDLNKIADTFDIELPKLPKKSNYKARCMYYMDLCEVFYKFRIKNGLSPNELCAFLYDFAPNFVEKDSSEMPKPSQAWFIGGIKGKDDLENAFWQANSETKKGDILVHYETSPVSAVTHIWQAQTNGVIDPFFYYYANSYLTNGVEVPNITLKELQKDEYFSKHPLIRKNFQGVNGWAISNEDYTNLLRLIKEKGFDIDMLPTPHAPEPPKGIEIHNERDVEVKLLEYYLIQVGYIENRDFIRQLPIRAGRGNRVYPDYALHYNATKGYETAKILIEAKHHLKSNQDLEEAFKQARSYANILESEKIIICDKYGMTIYQKQGSFDRNNYTKIYWEGLKNPDEFNKLKRIFKKTTGN</sequence>
<keyword evidence="1" id="KW-0378">Hydrolase</keyword>
<keyword evidence="1" id="KW-0540">Nuclease</keyword>
<keyword evidence="2" id="KW-1185">Reference proteome</keyword>
<accession>A0ABW8Q8Q9</accession>
<organism evidence="1 2">
    <name type="scientific">Capnocytophaga stomatis</name>
    <dbReference type="NCBI Taxonomy" id="1848904"/>
    <lineage>
        <taxon>Bacteria</taxon>
        <taxon>Pseudomonadati</taxon>
        <taxon>Bacteroidota</taxon>
        <taxon>Flavobacteriia</taxon>
        <taxon>Flavobacteriales</taxon>
        <taxon>Flavobacteriaceae</taxon>
        <taxon>Capnocytophaga</taxon>
    </lineage>
</organism>
<keyword evidence="1" id="KW-0255">Endonuclease</keyword>
<reference evidence="1 2" key="1">
    <citation type="journal article" date="2016" name="Sci. Rep.">
        <title>Whole genome sequencing identifies a novel species of the genus Capnocytophaga isolated from dog and cat bite wounds in humans.</title>
        <authorList>
            <person name="Zangenah S."/>
            <person name="Abbasi N."/>
            <person name="Andersson A.F."/>
            <person name="Bergman P."/>
        </authorList>
    </citation>
    <scope>NUCLEOTIDE SEQUENCE [LARGE SCALE GENOMIC DNA]</scope>
    <source>
        <strain evidence="1 2">W5</strain>
    </source>
</reference>